<dbReference type="PROSITE" id="PS00893">
    <property type="entry name" value="NUDIX_BOX"/>
    <property type="match status" value="1"/>
</dbReference>
<dbReference type="SUPFAM" id="SSF55811">
    <property type="entry name" value="Nudix"/>
    <property type="match status" value="1"/>
</dbReference>
<reference evidence="4 5" key="1">
    <citation type="journal article" date="2018" name="ISME J.">
        <title>Endosymbiont genomes yield clues of tubeworm success.</title>
        <authorList>
            <person name="Li Y."/>
            <person name="Liles M.R."/>
            <person name="Halanych K.M."/>
        </authorList>
    </citation>
    <scope>NUCLEOTIDE SEQUENCE [LARGE SCALE GENOMIC DNA]</scope>
    <source>
        <strain evidence="4">A1462</strain>
    </source>
</reference>
<accession>A0A370DGP6</accession>
<dbReference type="PROSITE" id="PS51462">
    <property type="entry name" value="NUDIX"/>
    <property type="match status" value="1"/>
</dbReference>
<dbReference type="CDD" id="cd04511">
    <property type="entry name" value="NUDIX_Hydrolase"/>
    <property type="match status" value="1"/>
</dbReference>
<dbReference type="InterPro" id="IPR020084">
    <property type="entry name" value="NUDIX_hydrolase_CS"/>
</dbReference>
<keyword evidence="2 4" id="KW-0378">Hydrolase</keyword>
<dbReference type="Proteomes" id="UP000254771">
    <property type="component" value="Unassembled WGS sequence"/>
</dbReference>
<gene>
    <name evidence="4" type="ORF">DIZ78_13555</name>
</gene>
<dbReference type="InterPro" id="IPR000086">
    <property type="entry name" value="NUDIX_hydrolase_dom"/>
</dbReference>
<evidence type="ECO:0000256" key="2">
    <source>
        <dbReference type="ARBA" id="ARBA00022801"/>
    </source>
</evidence>
<evidence type="ECO:0000313" key="5">
    <source>
        <dbReference type="Proteomes" id="UP000254771"/>
    </source>
</evidence>
<protein>
    <submittedName>
        <fullName evidence="4">NUDIX hydrolase</fullName>
    </submittedName>
</protein>
<dbReference type="PANTHER" id="PTHR43222">
    <property type="entry name" value="NUDIX HYDROLASE 23"/>
    <property type="match status" value="1"/>
</dbReference>
<dbReference type="InterPro" id="IPR015797">
    <property type="entry name" value="NUDIX_hydrolase-like_dom_sf"/>
</dbReference>
<dbReference type="Gene3D" id="3.90.79.10">
    <property type="entry name" value="Nucleoside Triphosphate Pyrophosphohydrolase"/>
    <property type="match status" value="1"/>
</dbReference>
<name>A0A370DGP6_9GAMM</name>
<dbReference type="EMBL" id="QFXE01000018">
    <property type="protein sequence ID" value="RDH83544.1"/>
    <property type="molecule type" value="Genomic_DNA"/>
</dbReference>
<evidence type="ECO:0000313" key="4">
    <source>
        <dbReference type="EMBL" id="RDH83544.1"/>
    </source>
</evidence>
<dbReference type="Pfam" id="PF00293">
    <property type="entry name" value="NUDIX"/>
    <property type="match status" value="1"/>
</dbReference>
<keyword evidence="5" id="KW-1185">Reference proteome</keyword>
<dbReference type="PANTHER" id="PTHR43222:SF2">
    <property type="entry name" value="NUDIX HYDROLASE 23, CHLOROPLASTIC"/>
    <property type="match status" value="1"/>
</dbReference>
<evidence type="ECO:0000259" key="3">
    <source>
        <dbReference type="PROSITE" id="PS51462"/>
    </source>
</evidence>
<dbReference type="GO" id="GO:0016787">
    <property type="term" value="F:hydrolase activity"/>
    <property type="evidence" value="ECO:0007669"/>
    <property type="project" value="UniProtKB-KW"/>
</dbReference>
<dbReference type="Pfam" id="PF14803">
    <property type="entry name" value="Zn_ribbon_Nudix"/>
    <property type="match status" value="1"/>
</dbReference>
<dbReference type="Gene3D" id="2.20.70.10">
    <property type="match status" value="1"/>
</dbReference>
<dbReference type="AlphaFoldDB" id="A0A370DGP6"/>
<feature type="domain" description="Nudix hydrolase" evidence="3">
    <location>
        <begin position="36"/>
        <end position="159"/>
    </location>
</feature>
<sequence>MKYCSQCGAEVEIKVPDGDNRPRHICAECLTVHYQNPKMVVGCIPMWEDKVLLCRRAIEPRYGLWTLPAGFMENGETSQEGAARETLEEANARVKVEALYTLFNLLHISQVYLLFKSRLMDLDFGPGSESLEVALFAEQEIPWDEIAFPVVHETLRLFFEDARRNHYELRSGTIVRLSDNPRRYHTQLL</sequence>
<organism evidence="4 5">
    <name type="scientific">endosymbiont of Escarpia spicata</name>
    <dbReference type="NCBI Taxonomy" id="2200908"/>
    <lineage>
        <taxon>Bacteria</taxon>
        <taxon>Pseudomonadati</taxon>
        <taxon>Pseudomonadota</taxon>
        <taxon>Gammaproteobacteria</taxon>
        <taxon>sulfur-oxidizing symbionts</taxon>
    </lineage>
</organism>
<comment type="cofactor">
    <cofactor evidence="1">
        <name>Mg(2+)</name>
        <dbReference type="ChEBI" id="CHEBI:18420"/>
    </cofactor>
</comment>
<evidence type="ECO:0000256" key="1">
    <source>
        <dbReference type="ARBA" id="ARBA00001946"/>
    </source>
</evidence>
<comment type="caution">
    <text evidence="4">The sequence shown here is derived from an EMBL/GenBank/DDBJ whole genome shotgun (WGS) entry which is preliminary data.</text>
</comment>
<proteinExistence type="predicted"/>
<dbReference type="InterPro" id="IPR029401">
    <property type="entry name" value="Nudix_N"/>
</dbReference>